<sequence>MTAITGRIGVNKRPGELGVHSLSEFNIQVPDLAKADTFYRAFGLDVREEGEGLGLYTFGSAHRWGRMTEGKIKKLNAISYGVFEEDFEPMKKRIEAMGIRLLDAPAGFESNGIWFHDPNGFAIEMKVAEKTSPDDKVGLNGLDASCAKDTSGSWSRTAKPEARPHRFAHMLAFVPDVPATIEFYTRVLGMRLSDRTGDIIAFMHGIHGSDHHMFAFANSAGRAPGLHHLSWDIGSINGIGLGAMQMFDRGFKKGFGLGRHVLGSNYFHYMQDPWGSWCEYSADIDYISLNHDWPAEDHPPEDGVYIWGPDMPEDFLHNYEADQFEGK</sequence>
<comment type="caution">
    <text evidence="2">The sequence shown here is derived from an EMBL/GenBank/DDBJ whole genome shotgun (WGS) entry which is preliminary data.</text>
</comment>
<dbReference type="Gene3D" id="3.10.180.10">
    <property type="entry name" value="2,3-Dihydroxybiphenyl 1,2-Dioxygenase, domain 1"/>
    <property type="match status" value="2"/>
</dbReference>
<dbReference type="PROSITE" id="PS51819">
    <property type="entry name" value="VOC"/>
    <property type="match status" value="1"/>
</dbReference>
<dbReference type="InterPro" id="IPR004360">
    <property type="entry name" value="Glyas_Fos-R_dOase_dom"/>
</dbReference>
<dbReference type="Proteomes" id="UP001595973">
    <property type="component" value="Unassembled WGS sequence"/>
</dbReference>
<evidence type="ECO:0000313" key="2">
    <source>
        <dbReference type="EMBL" id="MFC4666992.1"/>
    </source>
</evidence>
<dbReference type="InterPro" id="IPR029068">
    <property type="entry name" value="Glyas_Bleomycin-R_OHBP_Dase"/>
</dbReference>
<proteinExistence type="predicted"/>
<dbReference type="SUPFAM" id="SSF54593">
    <property type="entry name" value="Glyoxalase/Bleomycin resistance protein/Dihydroxybiphenyl dioxygenase"/>
    <property type="match status" value="1"/>
</dbReference>
<name>A0ABV9KAB2_9RHOB</name>
<evidence type="ECO:0000313" key="3">
    <source>
        <dbReference type="Proteomes" id="UP001595973"/>
    </source>
</evidence>
<dbReference type="Pfam" id="PF00903">
    <property type="entry name" value="Glyoxalase"/>
    <property type="match status" value="2"/>
</dbReference>
<dbReference type="RefSeq" id="WP_380714834.1">
    <property type="nucleotide sequence ID" value="NZ_JBHSGI010000002.1"/>
</dbReference>
<dbReference type="InterPro" id="IPR037523">
    <property type="entry name" value="VOC_core"/>
</dbReference>
<evidence type="ECO:0000259" key="1">
    <source>
        <dbReference type="PROSITE" id="PS51819"/>
    </source>
</evidence>
<reference evidence="3" key="1">
    <citation type="journal article" date="2019" name="Int. J. Syst. Evol. Microbiol.">
        <title>The Global Catalogue of Microorganisms (GCM) 10K type strain sequencing project: providing services to taxonomists for standard genome sequencing and annotation.</title>
        <authorList>
            <consortium name="The Broad Institute Genomics Platform"/>
            <consortium name="The Broad Institute Genome Sequencing Center for Infectious Disease"/>
            <person name="Wu L."/>
            <person name="Ma J."/>
        </authorList>
    </citation>
    <scope>NUCLEOTIDE SEQUENCE [LARGE SCALE GENOMIC DNA]</scope>
    <source>
        <strain evidence="3">CGMCC 4.7283</strain>
    </source>
</reference>
<dbReference type="EMBL" id="JBHSGI010000002">
    <property type="protein sequence ID" value="MFC4666992.1"/>
    <property type="molecule type" value="Genomic_DNA"/>
</dbReference>
<accession>A0ABV9KAB2</accession>
<gene>
    <name evidence="2" type="ORF">ACFO5X_00370</name>
</gene>
<organism evidence="2 3">
    <name type="scientific">Seohaeicola nanhaiensis</name>
    <dbReference type="NCBI Taxonomy" id="1387282"/>
    <lineage>
        <taxon>Bacteria</taxon>
        <taxon>Pseudomonadati</taxon>
        <taxon>Pseudomonadota</taxon>
        <taxon>Alphaproteobacteria</taxon>
        <taxon>Rhodobacterales</taxon>
        <taxon>Roseobacteraceae</taxon>
        <taxon>Seohaeicola</taxon>
    </lineage>
</organism>
<keyword evidence="3" id="KW-1185">Reference proteome</keyword>
<protein>
    <submittedName>
        <fullName evidence="2">VOC family protein</fullName>
    </submittedName>
</protein>
<feature type="domain" description="VOC" evidence="1">
    <location>
        <begin position="166"/>
        <end position="283"/>
    </location>
</feature>